<evidence type="ECO:0000256" key="1">
    <source>
        <dbReference type="ARBA" id="ARBA00004173"/>
    </source>
</evidence>
<dbReference type="EMBL" id="JAHWGI010000283">
    <property type="protein sequence ID" value="KAK3911639.1"/>
    <property type="molecule type" value="Genomic_DNA"/>
</dbReference>
<evidence type="ECO:0000256" key="2">
    <source>
        <dbReference type="ARBA" id="ARBA00005557"/>
    </source>
</evidence>
<dbReference type="Gene3D" id="3.40.30.10">
    <property type="entry name" value="Glutaredoxin"/>
    <property type="match status" value="1"/>
</dbReference>
<keyword evidence="3" id="KW-0809">Transit peptide</keyword>
<evidence type="ECO:0000313" key="11">
    <source>
        <dbReference type="Proteomes" id="UP001219518"/>
    </source>
</evidence>
<comment type="caution">
    <text evidence="10">The sequence shown here is derived from an EMBL/GenBank/DDBJ whole genome shotgun (WGS) entry which is preliminary data.</text>
</comment>
<evidence type="ECO:0000313" key="10">
    <source>
        <dbReference type="EMBL" id="KAK3911639.1"/>
    </source>
</evidence>
<keyword evidence="4 10" id="KW-0689">Ribosomal protein</keyword>
<keyword evidence="5" id="KW-0496">Mitochondrion</keyword>
<keyword evidence="9" id="KW-0812">Transmembrane</keyword>
<keyword evidence="9" id="KW-1133">Transmembrane helix</keyword>
<reference evidence="10" key="1">
    <citation type="submission" date="2021-07" db="EMBL/GenBank/DDBJ databases">
        <authorList>
            <person name="Catto M.A."/>
            <person name="Jacobson A."/>
            <person name="Kennedy G."/>
            <person name="Labadie P."/>
            <person name="Hunt B.G."/>
            <person name="Srinivasan R."/>
        </authorList>
    </citation>
    <scope>NUCLEOTIDE SEQUENCE</scope>
    <source>
        <strain evidence="10">PL_HMW_Pooled</strain>
        <tissue evidence="10">Head</tissue>
    </source>
</reference>
<protein>
    <recommendedName>
        <fullName evidence="7">Large ribosomal subunit protein mL53</fullName>
    </recommendedName>
    <alternativeName>
        <fullName evidence="8">39S ribosomal protein L53, mitochondrial</fullName>
    </alternativeName>
</protein>
<sequence>MGIFRINGIVGKRAPTAYQLIIEELREVNLKAVKNVVVAYDPFDERAVASRKFLELLNTKTLCRKFPEFAAKTQIKCDRSEPTISFDLSKKVLFKAGNLSTLEMFQLYNRHITPHAPEEETQRETLSTKAMRKGAKKRAMAKSKKGYNIQLIDHLYNQVPAFTDIFDEETWYIFVACFVGSTIVIAFVLSRFITIRPVGG</sequence>
<dbReference type="InterPro" id="IPR052473">
    <property type="entry name" value="mtLSU_mL53"/>
</dbReference>
<accession>A0AAE1GYX5</accession>
<evidence type="ECO:0000256" key="7">
    <source>
        <dbReference type="ARBA" id="ARBA00035180"/>
    </source>
</evidence>
<dbReference type="Proteomes" id="UP001219518">
    <property type="component" value="Unassembled WGS sequence"/>
</dbReference>
<evidence type="ECO:0000256" key="6">
    <source>
        <dbReference type="ARBA" id="ARBA00023274"/>
    </source>
</evidence>
<name>A0AAE1GYX5_9NEOP</name>
<evidence type="ECO:0000256" key="3">
    <source>
        <dbReference type="ARBA" id="ARBA00022946"/>
    </source>
</evidence>
<dbReference type="AlphaFoldDB" id="A0AAE1GYX5"/>
<evidence type="ECO:0000256" key="8">
    <source>
        <dbReference type="ARBA" id="ARBA00042721"/>
    </source>
</evidence>
<evidence type="ECO:0000256" key="4">
    <source>
        <dbReference type="ARBA" id="ARBA00022980"/>
    </source>
</evidence>
<evidence type="ECO:0000256" key="9">
    <source>
        <dbReference type="SAM" id="Phobius"/>
    </source>
</evidence>
<dbReference type="PANTHER" id="PTHR33618">
    <property type="entry name" value="39S RIBOSOMAL PROTEIN L53, MITOCHONDRIAL"/>
    <property type="match status" value="1"/>
</dbReference>
<dbReference type="Pfam" id="PF10780">
    <property type="entry name" value="MRP_L53"/>
    <property type="match status" value="1"/>
</dbReference>
<organism evidence="10 11">
    <name type="scientific">Frankliniella fusca</name>
    <dbReference type="NCBI Taxonomy" id="407009"/>
    <lineage>
        <taxon>Eukaryota</taxon>
        <taxon>Metazoa</taxon>
        <taxon>Ecdysozoa</taxon>
        <taxon>Arthropoda</taxon>
        <taxon>Hexapoda</taxon>
        <taxon>Insecta</taxon>
        <taxon>Pterygota</taxon>
        <taxon>Neoptera</taxon>
        <taxon>Paraneoptera</taxon>
        <taxon>Thysanoptera</taxon>
        <taxon>Terebrantia</taxon>
        <taxon>Thripoidea</taxon>
        <taxon>Thripidae</taxon>
        <taxon>Frankliniella</taxon>
    </lineage>
</organism>
<reference evidence="10" key="2">
    <citation type="journal article" date="2023" name="BMC Genomics">
        <title>Pest status, molecular evolution, and epigenetic factors derived from the genome assembly of Frankliniella fusca, a thysanopteran phytovirus vector.</title>
        <authorList>
            <person name="Catto M.A."/>
            <person name="Labadie P.E."/>
            <person name="Jacobson A.L."/>
            <person name="Kennedy G.G."/>
            <person name="Srinivasan R."/>
            <person name="Hunt B.G."/>
        </authorList>
    </citation>
    <scope>NUCLEOTIDE SEQUENCE</scope>
    <source>
        <strain evidence="10">PL_HMW_Pooled</strain>
    </source>
</reference>
<dbReference type="InterPro" id="IPR019716">
    <property type="entry name" value="Ribosomal_mL53"/>
</dbReference>
<keyword evidence="11" id="KW-1185">Reference proteome</keyword>
<dbReference type="GO" id="GO:0005762">
    <property type="term" value="C:mitochondrial large ribosomal subunit"/>
    <property type="evidence" value="ECO:0007669"/>
    <property type="project" value="TreeGrafter"/>
</dbReference>
<comment type="subcellular location">
    <subcellularLocation>
        <location evidence="1">Mitochondrion</location>
    </subcellularLocation>
</comment>
<proteinExistence type="inferred from homology"/>
<feature type="transmembrane region" description="Helical" evidence="9">
    <location>
        <begin position="171"/>
        <end position="193"/>
    </location>
</feature>
<keyword evidence="9" id="KW-0472">Membrane</keyword>
<keyword evidence="6" id="KW-0687">Ribonucleoprotein</keyword>
<gene>
    <name evidence="10" type="ORF">KUF71_021300</name>
</gene>
<dbReference type="PANTHER" id="PTHR33618:SF1">
    <property type="entry name" value="LARGE RIBOSOMAL SUBUNIT PROTEIN ML53"/>
    <property type="match status" value="1"/>
</dbReference>
<comment type="similarity">
    <text evidence="2">Belongs to the mitochondrion-specific ribosomal protein mL53 family.</text>
</comment>
<evidence type="ECO:0000256" key="5">
    <source>
        <dbReference type="ARBA" id="ARBA00023128"/>
    </source>
</evidence>